<protein>
    <submittedName>
        <fullName evidence="2">Uncharacterized protein</fullName>
    </submittedName>
</protein>
<feature type="transmembrane region" description="Helical" evidence="1">
    <location>
        <begin position="187"/>
        <end position="209"/>
    </location>
</feature>
<keyword evidence="1" id="KW-0472">Membrane</keyword>
<evidence type="ECO:0000256" key="1">
    <source>
        <dbReference type="SAM" id="Phobius"/>
    </source>
</evidence>
<feature type="transmembrane region" description="Helical" evidence="1">
    <location>
        <begin position="229"/>
        <end position="251"/>
    </location>
</feature>
<gene>
    <name evidence="2" type="ORF">ACD_2C00088G0006</name>
</gene>
<accession>K2FF53</accession>
<proteinExistence type="predicted"/>
<keyword evidence="1" id="KW-1133">Transmembrane helix</keyword>
<comment type="caution">
    <text evidence="2">The sequence shown here is derived from an EMBL/GenBank/DDBJ whole genome shotgun (WGS) entry which is preliminary data.</text>
</comment>
<organism evidence="2">
    <name type="scientific">uncultured bacterium</name>
    <name type="common">gcode 4</name>
    <dbReference type="NCBI Taxonomy" id="1234023"/>
    <lineage>
        <taxon>Bacteria</taxon>
        <taxon>environmental samples</taxon>
    </lineage>
</organism>
<dbReference type="AlphaFoldDB" id="K2FF53"/>
<dbReference type="PANTHER" id="PTHR36832:SF1">
    <property type="entry name" value="SLR1174 PROTEIN"/>
    <property type="match status" value="1"/>
</dbReference>
<feature type="transmembrane region" description="Helical" evidence="1">
    <location>
        <begin position="144"/>
        <end position="166"/>
    </location>
</feature>
<reference evidence="2" key="1">
    <citation type="journal article" date="2012" name="Science">
        <title>Fermentation, hydrogen, and sulfur metabolism in multiple uncultivated bacterial phyla.</title>
        <authorList>
            <person name="Wrighton K.C."/>
            <person name="Thomas B.C."/>
            <person name="Sharon I."/>
            <person name="Miller C.S."/>
            <person name="Castelle C.J."/>
            <person name="VerBerkmoes N.C."/>
            <person name="Wilkins M.J."/>
            <person name="Hettich R.L."/>
            <person name="Lipton M.S."/>
            <person name="Williams K.H."/>
            <person name="Long P.E."/>
            <person name="Banfield J.F."/>
        </authorList>
    </citation>
    <scope>NUCLEOTIDE SEQUENCE [LARGE SCALE GENOMIC DNA]</scope>
</reference>
<evidence type="ECO:0000313" key="2">
    <source>
        <dbReference type="EMBL" id="EKE29841.1"/>
    </source>
</evidence>
<feature type="transmembrane region" description="Helical" evidence="1">
    <location>
        <begin position="113"/>
        <end position="132"/>
    </location>
</feature>
<sequence length="263" mass="32098">MKLKKYFSILHISYRSYTVFFYDILGKNIIYILRVLIILTLYKAIYKMWWSQHTGYTLEQVGWWLIFVQSLVTSKTDISWEITQEVKSGNIVSYLLNPISYVWYKFVSNITQFSYNLSINLAIGFILGYFYLSWIPFSLPWALWWFILLVGSMLMQFLAFMIIWLFAFHIEDTNWLKMIYGFLDRLFWWNILPIPFFPLSVQQIIYLSPFAYTWYTAWLIFAKFEMSTFIYYISVQSIWILFYIAVINVMYNRSRKRLEINWW</sequence>
<dbReference type="PANTHER" id="PTHR36832">
    <property type="entry name" value="SLR1174 PROTEIN-RELATED"/>
    <property type="match status" value="1"/>
</dbReference>
<name>K2FF53_9BACT</name>
<keyword evidence="1" id="KW-0812">Transmembrane</keyword>
<dbReference type="EMBL" id="AMFJ01000088">
    <property type="protein sequence ID" value="EKE29841.1"/>
    <property type="molecule type" value="Genomic_DNA"/>
</dbReference>
<feature type="transmembrane region" description="Helical" evidence="1">
    <location>
        <begin position="20"/>
        <end position="42"/>
    </location>
</feature>